<reference evidence="1 2" key="1">
    <citation type="submission" date="2024-01" db="EMBL/GenBank/DDBJ databases">
        <title>The genomes of 5 underutilized Papilionoideae crops provide insights into root nodulation and disease resistanc.</title>
        <authorList>
            <person name="Yuan L."/>
        </authorList>
    </citation>
    <scope>NUCLEOTIDE SEQUENCE [LARGE SCALE GENOMIC DNA]</scope>
    <source>
        <strain evidence="1">ZHUSHIDOU_FW_LH</strain>
        <tissue evidence="1">Leaf</tissue>
    </source>
</reference>
<protein>
    <submittedName>
        <fullName evidence="1">Uncharacterized protein</fullName>
    </submittedName>
</protein>
<dbReference type="Proteomes" id="UP001372338">
    <property type="component" value="Unassembled WGS sequence"/>
</dbReference>
<evidence type="ECO:0000313" key="2">
    <source>
        <dbReference type="Proteomes" id="UP001372338"/>
    </source>
</evidence>
<dbReference type="AlphaFoldDB" id="A0AAN9EN07"/>
<organism evidence="1 2">
    <name type="scientific">Crotalaria pallida</name>
    <name type="common">Smooth rattlebox</name>
    <name type="synonym">Crotalaria striata</name>
    <dbReference type="NCBI Taxonomy" id="3830"/>
    <lineage>
        <taxon>Eukaryota</taxon>
        <taxon>Viridiplantae</taxon>
        <taxon>Streptophyta</taxon>
        <taxon>Embryophyta</taxon>
        <taxon>Tracheophyta</taxon>
        <taxon>Spermatophyta</taxon>
        <taxon>Magnoliopsida</taxon>
        <taxon>eudicotyledons</taxon>
        <taxon>Gunneridae</taxon>
        <taxon>Pentapetalae</taxon>
        <taxon>rosids</taxon>
        <taxon>fabids</taxon>
        <taxon>Fabales</taxon>
        <taxon>Fabaceae</taxon>
        <taxon>Papilionoideae</taxon>
        <taxon>50 kb inversion clade</taxon>
        <taxon>genistoids sensu lato</taxon>
        <taxon>core genistoids</taxon>
        <taxon>Crotalarieae</taxon>
        <taxon>Crotalaria</taxon>
    </lineage>
</organism>
<evidence type="ECO:0000313" key="1">
    <source>
        <dbReference type="EMBL" id="KAK7259276.1"/>
    </source>
</evidence>
<comment type="caution">
    <text evidence="1">The sequence shown here is derived from an EMBL/GenBank/DDBJ whole genome shotgun (WGS) entry which is preliminary data.</text>
</comment>
<name>A0AAN9EN07_CROPI</name>
<gene>
    <name evidence="1" type="ORF">RIF29_24878</name>
</gene>
<keyword evidence="2" id="KW-1185">Reference proteome</keyword>
<sequence length="104" mass="11493">MTATAVDETATIAAPCTRAALMQDVAATTVQGVVVGVVGKENSASLFHQDHAASQGKPEENVWFCEDDNYVKEKLENASARKKRENEIVREKLEIGNFRERKEN</sequence>
<dbReference type="EMBL" id="JAYWIO010000005">
    <property type="protein sequence ID" value="KAK7259276.1"/>
    <property type="molecule type" value="Genomic_DNA"/>
</dbReference>
<accession>A0AAN9EN07</accession>
<proteinExistence type="predicted"/>